<dbReference type="OrthoDB" id="3489418at2759"/>
<comment type="caution">
    <text evidence="2">The sequence shown here is derived from an EMBL/GenBank/DDBJ whole genome shotgun (WGS) entry which is preliminary data.</text>
</comment>
<feature type="region of interest" description="Disordered" evidence="1">
    <location>
        <begin position="274"/>
        <end position="298"/>
    </location>
</feature>
<feature type="compositionally biased region" description="Low complexity" evidence="1">
    <location>
        <begin position="141"/>
        <end position="153"/>
    </location>
</feature>
<protein>
    <submittedName>
        <fullName evidence="2">Uncharacterized protein</fullName>
    </submittedName>
</protein>
<reference evidence="2 3" key="1">
    <citation type="submission" date="2017-12" db="EMBL/GenBank/DDBJ databases">
        <title>Comparative genomics of Botrytis spp.</title>
        <authorList>
            <person name="Valero-Jimenez C.A."/>
            <person name="Tapia P."/>
            <person name="Veloso J."/>
            <person name="Silva-Moreno E."/>
            <person name="Staats M."/>
            <person name="Valdes J.H."/>
            <person name="Van Kan J.A.L."/>
        </authorList>
    </citation>
    <scope>NUCLEOTIDE SEQUENCE [LARGE SCALE GENOMIC DNA]</scope>
    <source>
        <strain evidence="2 3">Bt9001</strain>
    </source>
</reference>
<dbReference type="AlphaFoldDB" id="A0A4Z1EL78"/>
<evidence type="ECO:0000313" key="2">
    <source>
        <dbReference type="EMBL" id="TGO10041.1"/>
    </source>
</evidence>
<dbReference type="EMBL" id="PQXH01000146">
    <property type="protein sequence ID" value="TGO10041.1"/>
    <property type="molecule type" value="Genomic_DNA"/>
</dbReference>
<keyword evidence="3" id="KW-1185">Reference proteome</keyword>
<evidence type="ECO:0000256" key="1">
    <source>
        <dbReference type="SAM" id="MobiDB-lite"/>
    </source>
</evidence>
<sequence length="298" mass="32968">MSDPTNDFGGPPAPSPLYDPFAGKLYEVNTRVYWTNPSYLIWTPSVPVSIRATILKKHENPAAPASSPTCIYQSRRISEAKVGDVDEWYDIMLFNGATKYRVNGKELSWRPVPQSAEAFKTGDILFWTGHKGTTPRPSPPTSSSSPSSTNNSNHNAKFRVSVVKKHETVIAAPRSNRGVNSNGASNTSTTRTITLEEVSVFYDDPTEVIFRKGAHVYWTGKGEISTAPKFDIQTAPETSNVTMNRDSTSEIHSSIGASTENAKLITVTVRSERMREELENGEMKKVEEGHLSRTARDR</sequence>
<dbReference type="Proteomes" id="UP000297777">
    <property type="component" value="Unassembled WGS sequence"/>
</dbReference>
<feature type="region of interest" description="Disordered" evidence="1">
    <location>
        <begin position="129"/>
        <end position="155"/>
    </location>
</feature>
<proteinExistence type="predicted"/>
<organism evidence="2 3">
    <name type="scientific">Botrytis tulipae</name>
    <dbReference type="NCBI Taxonomy" id="87230"/>
    <lineage>
        <taxon>Eukaryota</taxon>
        <taxon>Fungi</taxon>
        <taxon>Dikarya</taxon>
        <taxon>Ascomycota</taxon>
        <taxon>Pezizomycotina</taxon>
        <taxon>Leotiomycetes</taxon>
        <taxon>Helotiales</taxon>
        <taxon>Sclerotiniaceae</taxon>
        <taxon>Botrytis</taxon>
    </lineage>
</organism>
<name>A0A4Z1EL78_9HELO</name>
<evidence type="ECO:0000313" key="3">
    <source>
        <dbReference type="Proteomes" id="UP000297777"/>
    </source>
</evidence>
<accession>A0A4Z1EL78</accession>
<gene>
    <name evidence="2" type="ORF">BTUL_0146g00190</name>
</gene>